<evidence type="ECO:0000313" key="1">
    <source>
        <dbReference type="EMBL" id="JAI07657.1"/>
    </source>
</evidence>
<accession>A0A0E9XZ01</accession>
<organism evidence="1">
    <name type="scientific">Anguilla anguilla</name>
    <name type="common">European freshwater eel</name>
    <name type="synonym">Muraena anguilla</name>
    <dbReference type="NCBI Taxonomy" id="7936"/>
    <lineage>
        <taxon>Eukaryota</taxon>
        <taxon>Metazoa</taxon>
        <taxon>Chordata</taxon>
        <taxon>Craniata</taxon>
        <taxon>Vertebrata</taxon>
        <taxon>Euteleostomi</taxon>
        <taxon>Actinopterygii</taxon>
        <taxon>Neopterygii</taxon>
        <taxon>Teleostei</taxon>
        <taxon>Anguilliformes</taxon>
        <taxon>Anguillidae</taxon>
        <taxon>Anguilla</taxon>
    </lineage>
</organism>
<dbReference type="AlphaFoldDB" id="A0A0E9XZ01"/>
<dbReference type="EMBL" id="GBXM01000921">
    <property type="protein sequence ID" value="JAI07657.1"/>
    <property type="molecule type" value="Transcribed_RNA"/>
</dbReference>
<reference evidence="1" key="1">
    <citation type="submission" date="2014-11" db="EMBL/GenBank/DDBJ databases">
        <authorList>
            <person name="Amaro Gonzalez C."/>
        </authorList>
    </citation>
    <scope>NUCLEOTIDE SEQUENCE</scope>
</reference>
<proteinExistence type="predicted"/>
<protein>
    <submittedName>
        <fullName evidence="1">Uncharacterized protein</fullName>
    </submittedName>
</protein>
<sequence>MPNVDTVLIKLFQINPFLRTANHTQIAIPWDFRKWQLEQTHQTVNVDQEIFLFPSLLCLCCLL</sequence>
<name>A0A0E9XZ01_ANGAN</name>
<reference evidence="1" key="2">
    <citation type="journal article" date="2015" name="Fish Shellfish Immunol.">
        <title>Early steps in the European eel (Anguilla anguilla)-Vibrio vulnificus interaction in the gills: Role of the RtxA13 toxin.</title>
        <authorList>
            <person name="Callol A."/>
            <person name="Pajuelo D."/>
            <person name="Ebbesson L."/>
            <person name="Teles M."/>
            <person name="MacKenzie S."/>
            <person name="Amaro C."/>
        </authorList>
    </citation>
    <scope>NUCLEOTIDE SEQUENCE</scope>
</reference>